<dbReference type="InterPro" id="IPR025558">
    <property type="entry name" value="DUF4283"/>
</dbReference>
<evidence type="ECO:0000256" key="2">
    <source>
        <dbReference type="SAM" id="MobiDB-lite"/>
    </source>
</evidence>
<feature type="region of interest" description="Disordered" evidence="2">
    <location>
        <begin position="316"/>
        <end position="349"/>
    </location>
</feature>
<dbReference type="GO" id="GO:0003676">
    <property type="term" value="F:nucleic acid binding"/>
    <property type="evidence" value="ECO:0007669"/>
    <property type="project" value="InterPro"/>
</dbReference>
<feature type="compositionally biased region" description="Polar residues" evidence="2">
    <location>
        <begin position="289"/>
        <end position="301"/>
    </location>
</feature>
<comment type="caution">
    <text evidence="4">The sequence shown here is derived from an EMBL/GenBank/DDBJ whole genome shotgun (WGS) entry which is preliminary data.</text>
</comment>
<gene>
    <name evidence="4" type="ORF">Tsubulata_023064</name>
</gene>
<reference evidence="4" key="2">
    <citation type="journal article" date="2023" name="Plants (Basel)">
        <title>Annotation of the Turnera subulata (Passifloraceae) Draft Genome Reveals the S-Locus Evolved after the Divergence of Turneroideae from Passifloroideae in a Stepwise Manner.</title>
        <authorList>
            <person name="Henning P.M."/>
            <person name="Roalson E.H."/>
            <person name="Mir W."/>
            <person name="McCubbin A.G."/>
            <person name="Shore J.S."/>
        </authorList>
    </citation>
    <scope>NUCLEOTIDE SEQUENCE</scope>
    <source>
        <strain evidence="4">F60SS</strain>
    </source>
</reference>
<evidence type="ECO:0000313" key="5">
    <source>
        <dbReference type="Proteomes" id="UP001141552"/>
    </source>
</evidence>
<dbReference type="OrthoDB" id="682893at2759"/>
<accession>A0A9Q0G0J0</accession>
<dbReference type="InterPro" id="IPR040256">
    <property type="entry name" value="At4g02000-like"/>
</dbReference>
<dbReference type="PROSITE" id="PS50158">
    <property type="entry name" value="ZF_CCHC"/>
    <property type="match status" value="1"/>
</dbReference>
<reference evidence="4" key="1">
    <citation type="submission" date="2022-02" db="EMBL/GenBank/DDBJ databases">
        <authorList>
            <person name="Henning P.M."/>
            <person name="McCubbin A.G."/>
            <person name="Shore J.S."/>
        </authorList>
    </citation>
    <scope>NUCLEOTIDE SEQUENCE</scope>
    <source>
        <strain evidence="4">F60SS</strain>
        <tissue evidence="4">Leaves</tissue>
    </source>
</reference>
<evidence type="ECO:0000313" key="4">
    <source>
        <dbReference type="EMBL" id="KAJ4840941.1"/>
    </source>
</evidence>
<keyword evidence="1" id="KW-0479">Metal-binding</keyword>
<dbReference type="Proteomes" id="UP001141552">
    <property type="component" value="Unassembled WGS sequence"/>
</dbReference>
<feature type="compositionally biased region" description="Low complexity" evidence="2">
    <location>
        <begin position="226"/>
        <end position="249"/>
    </location>
</feature>
<name>A0A9Q0G0J0_9ROSI</name>
<sequence length="349" mass="38470">MTVAASIRNEEEGGSVAAGRRRKEREGGGSGCRWWRFTVEVAASVEEKKEKKRKEMGTEQKQRTHKLKRTTNNYFVDLENNYFVVRFWDVEDFHKALLEGPWTIFTHVLSVQPWTQTFRASSNTIDKVVTWVRFVDFPLDRYHSHILRAMGDLVGTTVKLDKNADNPDRGKSAKGSACVDLTQPLAGKVTVAGESYKVVYEGLPNICGVCGKVGHLSAGCPEWKMPPTTSDPHSSQPSSSSPKGQTSATVGVDHSSNGTSNQSEDKGEWMNAPRGSIRPPKRQMDGQPAASNSPTSPVSVNRFQVFNESDFSLFEMPTAPSASNSLKALTPFTPSFPTPSPPAYQKKTQ</sequence>
<feature type="region of interest" description="Disordered" evidence="2">
    <location>
        <begin position="1"/>
        <end position="31"/>
    </location>
</feature>
<keyword evidence="1" id="KW-0863">Zinc-finger</keyword>
<dbReference type="EMBL" id="JAKUCV010002916">
    <property type="protein sequence ID" value="KAJ4840941.1"/>
    <property type="molecule type" value="Genomic_DNA"/>
</dbReference>
<dbReference type="Pfam" id="PF14111">
    <property type="entry name" value="DUF4283"/>
    <property type="match status" value="1"/>
</dbReference>
<protein>
    <recommendedName>
        <fullName evidence="3">CCHC-type domain-containing protein</fullName>
    </recommendedName>
</protein>
<evidence type="ECO:0000259" key="3">
    <source>
        <dbReference type="PROSITE" id="PS50158"/>
    </source>
</evidence>
<evidence type="ECO:0000256" key="1">
    <source>
        <dbReference type="PROSITE-ProRule" id="PRU00047"/>
    </source>
</evidence>
<keyword evidence="1" id="KW-0862">Zinc</keyword>
<dbReference type="InterPro" id="IPR001878">
    <property type="entry name" value="Znf_CCHC"/>
</dbReference>
<dbReference type="GO" id="GO:0008270">
    <property type="term" value="F:zinc ion binding"/>
    <property type="evidence" value="ECO:0007669"/>
    <property type="project" value="UniProtKB-KW"/>
</dbReference>
<dbReference type="PANTHER" id="PTHR31286:SF99">
    <property type="entry name" value="DUF4283 DOMAIN-CONTAINING PROTEIN"/>
    <property type="match status" value="1"/>
</dbReference>
<proteinExistence type="predicted"/>
<organism evidence="4 5">
    <name type="scientific">Turnera subulata</name>
    <dbReference type="NCBI Taxonomy" id="218843"/>
    <lineage>
        <taxon>Eukaryota</taxon>
        <taxon>Viridiplantae</taxon>
        <taxon>Streptophyta</taxon>
        <taxon>Embryophyta</taxon>
        <taxon>Tracheophyta</taxon>
        <taxon>Spermatophyta</taxon>
        <taxon>Magnoliopsida</taxon>
        <taxon>eudicotyledons</taxon>
        <taxon>Gunneridae</taxon>
        <taxon>Pentapetalae</taxon>
        <taxon>rosids</taxon>
        <taxon>fabids</taxon>
        <taxon>Malpighiales</taxon>
        <taxon>Passifloraceae</taxon>
        <taxon>Turnera</taxon>
    </lineage>
</organism>
<dbReference type="AlphaFoldDB" id="A0A9Q0G0J0"/>
<feature type="domain" description="CCHC-type" evidence="3">
    <location>
        <begin position="207"/>
        <end position="222"/>
    </location>
</feature>
<dbReference type="PANTHER" id="PTHR31286">
    <property type="entry name" value="GLYCINE-RICH CELL WALL STRUCTURAL PROTEIN 1.8-LIKE"/>
    <property type="match status" value="1"/>
</dbReference>
<keyword evidence="5" id="KW-1185">Reference proteome</keyword>
<feature type="region of interest" description="Disordered" evidence="2">
    <location>
        <begin position="224"/>
        <end position="301"/>
    </location>
</feature>